<dbReference type="CDD" id="cd10568">
    <property type="entry name" value="SWIB_like"/>
    <property type="match status" value="1"/>
</dbReference>
<feature type="region of interest" description="Disordered" evidence="1">
    <location>
        <begin position="1"/>
        <end position="75"/>
    </location>
</feature>
<dbReference type="InterPro" id="IPR019835">
    <property type="entry name" value="SWIB_domain"/>
</dbReference>
<feature type="region of interest" description="Disordered" evidence="1">
    <location>
        <begin position="164"/>
        <end position="198"/>
    </location>
</feature>
<proteinExistence type="predicted"/>
<reference evidence="3" key="1">
    <citation type="submission" date="2023-01" db="EMBL/GenBank/DDBJ databases">
        <title>Exophiala dermititidis isolated from Cystic Fibrosis Patient.</title>
        <authorList>
            <person name="Kurbessoian T."/>
            <person name="Crocker A."/>
            <person name="Murante D."/>
            <person name="Hogan D.A."/>
            <person name="Stajich J.E."/>
        </authorList>
    </citation>
    <scope>NUCLEOTIDE SEQUENCE</scope>
    <source>
        <strain evidence="3">Ex8</strain>
    </source>
</reference>
<keyword evidence="3" id="KW-0808">Transferase</keyword>
<feature type="compositionally biased region" description="Acidic residues" evidence="1">
    <location>
        <begin position="165"/>
        <end position="178"/>
    </location>
</feature>
<evidence type="ECO:0000313" key="3">
    <source>
        <dbReference type="EMBL" id="KAJ8993605.1"/>
    </source>
</evidence>
<dbReference type="EC" id="2.7.11.1" evidence="3"/>
<gene>
    <name evidence="3" type="primary">ssr3</name>
    <name evidence="3" type="ORF">HRR80_002114</name>
</gene>
<dbReference type="Gene3D" id="1.10.245.10">
    <property type="entry name" value="SWIB/MDM2 domain"/>
    <property type="match status" value="1"/>
</dbReference>
<evidence type="ECO:0000313" key="4">
    <source>
        <dbReference type="Proteomes" id="UP001161757"/>
    </source>
</evidence>
<dbReference type="EMBL" id="JAJGCB010000003">
    <property type="protein sequence ID" value="KAJ8993605.1"/>
    <property type="molecule type" value="Genomic_DNA"/>
</dbReference>
<comment type="caution">
    <text evidence="3">The sequence shown here is derived from an EMBL/GenBank/DDBJ whole genome shotgun (WGS) entry which is preliminary data.</text>
</comment>
<evidence type="ECO:0000259" key="2">
    <source>
        <dbReference type="PROSITE" id="PS51925"/>
    </source>
</evidence>
<dbReference type="Pfam" id="PF02201">
    <property type="entry name" value="SWIB"/>
    <property type="match status" value="1"/>
</dbReference>
<organism evidence="3 4">
    <name type="scientific">Exophiala dermatitidis</name>
    <name type="common">Black yeast-like fungus</name>
    <name type="synonym">Wangiella dermatitidis</name>
    <dbReference type="NCBI Taxonomy" id="5970"/>
    <lineage>
        <taxon>Eukaryota</taxon>
        <taxon>Fungi</taxon>
        <taxon>Dikarya</taxon>
        <taxon>Ascomycota</taxon>
        <taxon>Pezizomycotina</taxon>
        <taxon>Eurotiomycetes</taxon>
        <taxon>Chaetothyriomycetidae</taxon>
        <taxon>Chaetothyriales</taxon>
        <taxon>Herpotrichiellaceae</taxon>
        <taxon>Exophiala</taxon>
    </lineage>
</organism>
<dbReference type="InterPro" id="IPR036885">
    <property type="entry name" value="SWIB_MDM2_dom_sf"/>
</dbReference>
<name>A0AAN6EXL1_EXODE</name>
<accession>A0AAN6EXL1</accession>
<feature type="compositionally biased region" description="Low complexity" evidence="1">
    <location>
        <begin position="32"/>
        <end position="51"/>
    </location>
</feature>
<feature type="compositionally biased region" description="Polar residues" evidence="1">
    <location>
        <begin position="1"/>
        <end position="13"/>
    </location>
</feature>
<dbReference type="Proteomes" id="UP001161757">
    <property type="component" value="Unassembled WGS sequence"/>
</dbReference>
<sequence>MNPQMQNYRQYAQPQGRGPAARRPGNVPPSHHAQQQHIQQLANQQLQQRNAAMEHQAAQRRARKPTDKNLPEGVEDLVIGDGVKQYNDLRQAEHRLDAYMLRKRLEIQDTMSRHVKREKTMRIWISTTPIDQPWQVSHNDDENITFDSLAEPKYQVKIQGRLLDWPDDDSDTEDEDANVDGNQEETQPKKTKDTNPPSRPFTFFFKELKVEFEDGFMGDPNYSVHWKKPPNHRPEDELDSLTFTRKADENMNVTICLTRDETPERFKLSPVLVDMLDMTEADRAEVVMAIWDYVKLFGLQEEDERRTIRCDDNLRQLFGTETISFPQIPERILPYLLPLDPVRLPFTIRLDKEFHENLEPTVYDVDVRVEDPVRALYMKMTQNPKHQAQLRQIAELDDQIAVLVQAIHHHKARHDFFSAMAKDPVAFSKKWLASQKKDLSVILAEAEKGDFSGLEFDKSGEDGVWNSDLVKEAVRYRLAKQDAGSGR</sequence>
<dbReference type="AlphaFoldDB" id="A0AAN6EXL1"/>
<dbReference type="SMART" id="SM00151">
    <property type="entry name" value="SWIB"/>
    <property type="match status" value="1"/>
</dbReference>
<evidence type="ECO:0000256" key="1">
    <source>
        <dbReference type="SAM" id="MobiDB-lite"/>
    </source>
</evidence>
<protein>
    <submittedName>
        <fullName evidence="3">SWI/SNF and RSC complex subunit Ssr3</fullName>
        <ecNumber evidence="3">2.7.11.1</ecNumber>
    </submittedName>
</protein>
<dbReference type="InterPro" id="IPR003121">
    <property type="entry name" value="SWIB_MDM2_domain"/>
</dbReference>
<dbReference type="PANTHER" id="PTHR13844">
    <property type="entry name" value="SWI/SNF-RELATED MATRIX-ASSOCIATED ACTIN-DEPENDENT REGULATOR OF CHROMATIN SUBFAMILY D"/>
    <property type="match status" value="1"/>
</dbReference>
<dbReference type="GO" id="GO:0004674">
    <property type="term" value="F:protein serine/threonine kinase activity"/>
    <property type="evidence" value="ECO:0007669"/>
    <property type="project" value="UniProtKB-EC"/>
</dbReference>
<dbReference type="SUPFAM" id="SSF47592">
    <property type="entry name" value="SWIB/MDM2 domain"/>
    <property type="match status" value="1"/>
</dbReference>
<dbReference type="PROSITE" id="PS51925">
    <property type="entry name" value="SWIB_MDM2"/>
    <property type="match status" value="1"/>
</dbReference>
<feature type="domain" description="DM2" evidence="2">
    <location>
        <begin position="261"/>
        <end position="338"/>
    </location>
</feature>